<dbReference type="AlphaFoldDB" id="A0A6L9QFT8"/>
<keyword evidence="5 7" id="KW-0472">Membrane</keyword>
<dbReference type="RefSeq" id="WP_163056728.1">
    <property type="nucleotide sequence ID" value="NZ_JAAGLI010000382.1"/>
</dbReference>
<evidence type="ECO:0000259" key="9">
    <source>
        <dbReference type="Pfam" id="PF12704"/>
    </source>
</evidence>
<dbReference type="InterPro" id="IPR050250">
    <property type="entry name" value="Macrolide_Exporter_MacB"/>
</dbReference>
<feature type="domain" description="MacB-like periplasmic core" evidence="9">
    <location>
        <begin position="58"/>
        <end position="251"/>
    </location>
</feature>
<comment type="subcellular location">
    <subcellularLocation>
        <location evidence="1">Cell membrane</location>
        <topology evidence="1">Multi-pass membrane protein</topology>
    </subcellularLocation>
</comment>
<gene>
    <name evidence="10" type="ORF">G3I70_15690</name>
</gene>
<comment type="similarity">
    <text evidence="6">Belongs to the ABC-4 integral membrane protein family.</text>
</comment>
<keyword evidence="4 7" id="KW-1133">Transmembrane helix</keyword>
<feature type="transmembrane region" description="Helical" evidence="7">
    <location>
        <begin position="367"/>
        <end position="389"/>
    </location>
</feature>
<protein>
    <submittedName>
        <fullName evidence="10">ABC transporter permease</fullName>
    </submittedName>
</protein>
<dbReference type="Pfam" id="PF02687">
    <property type="entry name" value="FtsX"/>
    <property type="match status" value="1"/>
</dbReference>
<keyword evidence="3 7" id="KW-0812">Transmembrane</keyword>
<evidence type="ECO:0000256" key="2">
    <source>
        <dbReference type="ARBA" id="ARBA00022475"/>
    </source>
</evidence>
<sequence length="407" mass="41053">AVLPALRAGRLPAVRAISAGTVSRGGRGRGVQKWLVGVRLPVPVGLGLGLPVARPGRTALTLAGLCLGVAAVTMGLGLQQTVTKILTADTEGHTSVQVGVAPHVGGGLSDERAAALVRAQPGTAHVMSFAPVAVRIPGLPSGLTAETYGGDYRAFLGDNLVRGRWFTGPGEVVPTEAFMRLHDLDVGDTLTLQAEKAQAVVKIVGAFAHSDTDRVMLDAATLPDAGSEPGSFSVIVKPGTDPAAYAARVSAASPGLIAEVTEPDLGNGAVFGGLFALFALVICAAAGLGVLNGVLLNARERGRDLGVLKAIGTTPRQVVLMMVTSMAALGIAGGALGAPLGVPVHHGVVVLTGDMIGSGMAGPWIHVYTWTLLLPPACAGLLVAVLGAWGPAVRAAATRTAAVLRSE</sequence>
<dbReference type="EMBL" id="JAAGLI010000382">
    <property type="protein sequence ID" value="NEA23918.1"/>
    <property type="molecule type" value="Genomic_DNA"/>
</dbReference>
<feature type="transmembrane region" description="Helical" evidence="7">
    <location>
        <begin position="270"/>
        <end position="297"/>
    </location>
</feature>
<comment type="caution">
    <text evidence="10">The sequence shown here is derived from an EMBL/GenBank/DDBJ whole genome shotgun (WGS) entry which is preliminary data.</text>
</comment>
<feature type="transmembrane region" description="Helical" evidence="7">
    <location>
        <begin position="318"/>
        <end position="342"/>
    </location>
</feature>
<dbReference type="InterPro" id="IPR025857">
    <property type="entry name" value="MacB_PCD"/>
</dbReference>
<evidence type="ECO:0000256" key="4">
    <source>
        <dbReference type="ARBA" id="ARBA00022989"/>
    </source>
</evidence>
<dbReference type="Pfam" id="PF12704">
    <property type="entry name" value="MacB_PCD"/>
    <property type="match status" value="1"/>
</dbReference>
<dbReference type="InterPro" id="IPR003838">
    <property type="entry name" value="ABC3_permease_C"/>
</dbReference>
<dbReference type="PANTHER" id="PTHR30572">
    <property type="entry name" value="MEMBRANE COMPONENT OF TRANSPORTER-RELATED"/>
    <property type="match status" value="1"/>
</dbReference>
<keyword evidence="2" id="KW-1003">Cell membrane</keyword>
<evidence type="ECO:0000256" key="7">
    <source>
        <dbReference type="SAM" id="Phobius"/>
    </source>
</evidence>
<dbReference type="GO" id="GO:0022857">
    <property type="term" value="F:transmembrane transporter activity"/>
    <property type="evidence" value="ECO:0007669"/>
    <property type="project" value="TreeGrafter"/>
</dbReference>
<evidence type="ECO:0000313" key="10">
    <source>
        <dbReference type="EMBL" id="NEA23918.1"/>
    </source>
</evidence>
<proteinExistence type="inferred from homology"/>
<feature type="domain" description="ABC3 transporter permease C-terminal" evidence="8">
    <location>
        <begin position="277"/>
        <end position="396"/>
    </location>
</feature>
<dbReference type="Proteomes" id="UP000475532">
    <property type="component" value="Unassembled WGS sequence"/>
</dbReference>
<feature type="non-terminal residue" evidence="10">
    <location>
        <position position="1"/>
    </location>
</feature>
<dbReference type="GO" id="GO:0005886">
    <property type="term" value="C:plasma membrane"/>
    <property type="evidence" value="ECO:0007669"/>
    <property type="project" value="UniProtKB-SubCell"/>
</dbReference>
<name>A0A6L9QFT8_9ACTN</name>
<organism evidence="10 11">
    <name type="scientific">Actinomadura bangladeshensis</name>
    <dbReference type="NCBI Taxonomy" id="453573"/>
    <lineage>
        <taxon>Bacteria</taxon>
        <taxon>Bacillati</taxon>
        <taxon>Actinomycetota</taxon>
        <taxon>Actinomycetes</taxon>
        <taxon>Streptosporangiales</taxon>
        <taxon>Thermomonosporaceae</taxon>
        <taxon>Actinomadura</taxon>
    </lineage>
</organism>
<evidence type="ECO:0000256" key="6">
    <source>
        <dbReference type="ARBA" id="ARBA00038076"/>
    </source>
</evidence>
<dbReference type="PANTHER" id="PTHR30572:SF4">
    <property type="entry name" value="ABC TRANSPORTER PERMEASE YTRF"/>
    <property type="match status" value="1"/>
</dbReference>
<evidence type="ECO:0000256" key="3">
    <source>
        <dbReference type="ARBA" id="ARBA00022692"/>
    </source>
</evidence>
<reference evidence="10 11" key="1">
    <citation type="submission" date="2020-01" db="EMBL/GenBank/DDBJ databases">
        <title>Insect and environment-associated Actinomycetes.</title>
        <authorList>
            <person name="Currrie C."/>
            <person name="Chevrette M."/>
            <person name="Carlson C."/>
            <person name="Stubbendieck R."/>
            <person name="Wendt-Pienkowski E."/>
        </authorList>
    </citation>
    <scope>NUCLEOTIDE SEQUENCE [LARGE SCALE GENOMIC DNA]</scope>
    <source>
        <strain evidence="10 11">SID10258</strain>
    </source>
</reference>
<evidence type="ECO:0000259" key="8">
    <source>
        <dbReference type="Pfam" id="PF02687"/>
    </source>
</evidence>
<accession>A0A6L9QFT8</accession>
<evidence type="ECO:0000313" key="11">
    <source>
        <dbReference type="Proteomes" id="UP000475532"/>
    </source>
</evidence>
<evidence type="ECO:0000256" key="5">
    <source>
        <dbReference type="ARBA" id="ARBA00023136"/>
    </source>
</evidence>
<evidence type="ECO:0000256" key="1">
    <source>
        <dbReference type="ARBA" id="ARBA00004651"/>
    </source>
</evidence>